<gene>
    <name evidence="2" type="ORF">ACFY35_49180</name>
</gene>
<organism evidence="2 3">
    <name type="scientific">Paractinoplanes globisporus</name>
    <dbReference type="NCBI Taxonomy" id="113565"/>
    <lineage>
        <taxon>Bacteria</taxon>
        <taxon>Bacillati</taxon>
        <taxon>Actinomycetota</taxon>
        <taxon>Actinomycetes</taxon>
        <taxon>Micromonosporales</taxon>
        <taxon>Micromonosporaceae</taxon>
        <taxon>Paractinoplanes</taxon>
    </lineage>
</organism>
<dbReference type="PANTHER" id="PTHR37017">
    <property type="entry name" value="AB HYDROLASE-1 DOMAIN-CONTAINING PROTEIN-RELATED"/>
    <property type="match status" value="1"/>
</dbReference>
<reference evidence="2 3" key="1">
    <citation type="submission" date="2024-10" db="EMBL/GenBank/DDBJ databases">
        <title>The Natural Products Discovery Center: Release of the First 8490 Sequenced Strains for Exploring Actinobacteria Biosynthetic Diversity.</title>
        <authorList>
            <person name="Kalkreuter E."/>
            <person name="Kautsar S.A."/>
            <person name="Yang D."/>
            <person name="Bader C.D."/>
            <person name="Teijaro C.N."/>
            <person name="Fluegel L."/>
            <person name="Davis C.M."/>
            <person name="Simpson J.R."/>
            <person name="Lauterbach L."/>
            <person name="Steele A.D."/>
            <person name="Gui C."/>
            <person name="Meng S."/>
            <person name="Li G."/>
            <person name="Viehrig K."/>
            <person name="Ye F."/>
            <person name="Su P."/>
            <person name="Kiefer A.F."/>
            <person name="Nichols A."/>
            <person name="Cepeda A.J."/>
            <person name="Yan W."/>
            <person name="Fan B."/>
            <person name="Jiang Y."/>
            <person name="Adhikari A."/>
            <person name="Zheng C.-J."/>
            <person name="Schuster L."/>
            <person name="Cowan T.M."/>
            <person name="Smanski M.J."/>
            <person name="Chevrette M.G."/>
            <person name="De Carvalho L.P.S."/>
            <person name="Shen B."/>
        </authorList>
    </citation>
    <scope>NUCLEOTIDE SEQUENCE [LARGE SCALE GENOMIC DNA]</scope>
    <source>
        <strain evidence="2 3">NPDC000087</strain>
    </source>
</reference>
<sequence length="278" mass="28860">MFTRKSAGPRALLIGPVLLLAGLVAFATAGPAGAESPAKQRPRPTIVLVHGDWADASSWSAVTERLLSKGNKVVAPPNLLRGPATDAPYLASYLRSISGPIVLVAHSYGGFVATNAATGNPNVKALVCIDCFLPDEGEVAGGLVANSGSCVGEDGFNQVPYDGGVDLYLRWEANGAYPGFVDCFANGVAPKDAMLLAAGQRPAAVAQFSEPSGPPAWKTIPTWSLIGTQDNVIPRALQEMMSSRAHAHITRVSAGHLTLITRPADVTKVILAAVDATK</sequence>
<keyword evidence="2" id="KW-0378">Hydrolase</keyword>
<evidence type="ECO:0000313" key="3">
    <source>
        <dbReference type="Proteomes" id="UP001602245"/>
    </source>
</evidence>
<dbReference type="SUPFAM" id="SSF53474">
    <property type="entry name" value="alpha/beta-Hydrolases"/>
    <property type="match status" value="1"/>
</dbReference>
<comment type="caution">
    <text evidence="2">The sequence shown here is derived from an EMBL/GenBank/DDBJ whole genome shotgun (WGS) entry which is preliminary data.</text>
</comment>
<dbReference type="Proteomes" id="UP001602245">
    <property type="component" value="Unassembled WGS sequence"/>
</dbReference>
<dbReference type="PANTHER" id="PTHR37017:SF11">
    <property type="entry name" value="ESTERASE_LIPASE_THIOESTERASE DOMAIN-CONTAINING PROTEIN"/>
    <property type="match status" value="1"/>
</dbReference>
<protein>
    <submittedName>
        <fullName evidence="2">Alpha/beta fold hydrolase</fullName>
    </submittedName>
</protein>
<dbReference type="RefSeq" id="WP_020511968.1">
    <property type="nucleotide sequence ID" value="NZ_JBIAZU010000011.1"/>
</dbReference>
<evidence type="ECO:0000259" key="1">
    <source>
        <dbReference type="Pfam" id="PF12697"/>
    </source>
</evidence>
<proteinExistence type="predicted"/>
<dbReference type="EMBL" id="JBIAZU010000011">
    <property type="protein sequence ID" value="MFF5297455.1"/>
    <property type="molecule type" value="Genomic_DNA"/>
</dbReference>
<name>A0ABW6WWA7_9ACTN</name>
<feature type="domain" description="AB hydrolase-1" evidence="1">
    <location>
        <begin position="46"/>
        <end position="266"/>
    </location>
</feature>
<dbReference type="Gene3D" id="3.40.50.1820">
    <property type="entry name" value="alpha/beta hydrolase"/>
    <property type="match status" value="1"/>
</dbReference>
<dbReference type="InterPro" id="IPR000073">
    <property type="entry name" value="AB_hydrolase_1"/>
</dbReference>
<dbReference type="Pfam" id="PF12697">
    <property type="entry name" value="Abhydrolase_6"/>
    <property type="match status" value="1"/>
</dbReference>
<dbReference type="InterPro" id="IPR029058">
    <property type="entry name" value="AB_hydrolase_fold"/>
</dbReference>
<dbReference type="InterPro" id="IPR052897">
    <property type="entry name" value="Sec-Metab_Biosynth_Hydrolase"/>
</dbReference>
<dbReference type="GO" id="GO:0016787">
    <property type="term" value="F:hydrolase activity"/>
    <property type="evidence" value="ECO:0007669"/>
    <property type="project" value="UniProtKB-KW"/>
</dbReference>
<evidence type="ECO:0000313" key="2">
    <source>
        <dbReference type="EMBL" id="MFF5297455.1"/>
    </source>
</evidence>
<accession>A0ABW6WWA7</accession>
<keyword evidence="3" id="KW-1185">Reference proteome</keyword>